<evidence type="ECO:0000313" key="2">
    <source>
        <dbReference type="Proteomes" id="UP001243330"/>
    </source>
</evidence>
<keyword evidence="2" id="KW-1185">Reference proteome</keyword>
<comment type="caution">
    <text evidence="1">The sequence shown here is derived from an EMBL/GenBank/DDBJ whole genome shotgun (WGS) entry which is preliminary data.</text>
</comment>
<accession>A0AAD9A170</accession>
<reference evidence="1" key="1">
    <citation type="submission" date="2023-01" db="EMBL/GenBank/DDBJ databases">
        <title>Colletotrichum chrysophilum M932 genome sequence.</title>
        <authorList>
            <person name="Baroncelli R."/>
        </authorList>
    </citation>
    <scope>NUCLEOTIDE SEQUENCE</scope>
    <source>
        <strain evidence="1">M932</strain>
    </source>
</reference>
<dbReference type="SUPFAM" id="SSF55144">
    <property type="entry name" value="LigT-like"/>
    <property type="match status" value="1"/>
</dbReference>
<organism evidence="1 2">
    <name type="scientific">Colletotrichum chrysophilum</name>
    <dbReference type="NCBI Taxonomy" id="1836956"/>
    <lineage>
        <taxon>Eukaryota</taxon>
        <taxon>Fungi</taxon>
        <taxon>Dikarya</taxon>
        <taxon>Ascomycota</taxon>
        <taxon>Pezizomycotina</taxon>
        <taxon>Sordariomycetes</taxon>
        <taxon>Hypocreomycetidae</taxon>
        <taxon>Glomerellales</taxon>
        <taxon>Glomerellaceae</taxon>
        <taxon>Colletotrichum</taxon>
        <taxon>Colletotrichum gloeosporioides species complex</taxon>
    </lineage>
</organism>
<dbReference type="AlphaFoldDB" id="A0AAD9A170"/>
<proteinExistence type="predicted"/>
<protein>
    <recommendedName>
        <fullName evidence="3">RNA ligase/cyclic nucleotide phosphodiesterase</fullName>
    </recommendedName>
</protein>
<name>A0AAD9A170_9PEZI</name>
<dbReference type="Gene3D" id="3.90.1140.10">
    <property type="entry name" value="Cyclic phosphodiesterase"/>
    <property type="match status" value="1"/>
</dbReference>
<evidence type="ECO:0008006" key="3">
    <source>
        <dbReference type="Google" id="ProtNLM"/>
    </source>
</evidence>
<gene>
    <name evidence="1" type="ORF">CCHR01_17849</name>
</gene>
<dbReference type="Proteomes" id="UP001243330">
    <property type="component" value="Unassembled WGS sequence"/>
</dbReference>
<dbReference type="EMBL" id="JAQOWY010000661">
    <property type="protein sequence ID" value="KAK1839526.1"/>
    <property type="molecule type" value="Genomic_DNA"/>
</dbReference>
<sequence>MGSQLVSTDAKNKLEDLSGIPIQPGENPYQALIKTCNNDPAEIQALYHAHRTRRNEQQKEKFLAADFTELIIDPFLLRLENPQMEPGFKDPRNCFVFWARPPDHIVRLAAHLQALLKKVAPSIWLMPQHRMHLTTLEVTHSKTPEEIARLTDTMRSAIPYITDYTYTHRARLVKPQISHDLSAFAVSFLPAAGEPSAGGPSSPAPTAAQTPVVGGDAYSYHHLRRDVFDLAQSTGVQIESRYQVPSAHITLGRFLGGADHATPAARRRWVEAIEEINGWLESEVWGSHEEGGWCGEWVVGQERGLDARNGPLWYGGGRTIRLGEGF</sequence>
<evidence type="ECO:0000313" key="1">
    <source>
        <dbReference type="EMBL" id="KAK1839526.1"/>
    </source>
</evidence>
<dbReference type="InterPro" id="IPR009097">
    <property type="entry name" value="Cyclic_Pdiesterase"/>
</dbReference>